<evidence type="ECO:0000313" key="2">
    <source>
        <dbReference type="Proteomes" id="UP000037943"/>
    </source>
</evidence>
<sequence length="37" mass="4196">MLVRQYTFGVLSDGNISQNPFRHLEGFDPQNRLANCG</sequence>
<protein>
    <submittedName>
        <fullName evidence="1">Uncharacterized protein</fullName>
    </submittedName>
</protein>
<comment type="caution">
    <text evidence="1">The sequence shown here is derived from an EMBL/GenBank/DDBJ whole genome shotgun (WGS) entry which is preliminary data.</text>
</comment>
<gene>
    <name evidence="1" type="ORF">AC499_3416</name>
</gene>
<dbReference type="Proteomes" id="UP000037943">
    <property type="component" value="Unassembled WGS sequence"/>
</dbReference>
<accession>A0ABR5KXY0</accession>
<reference evidence="1 2" key="1">
    <citation type="submission" date="2015-07" db="EMBL/GenBank/DDBJ databases">
        <authorList>
            <person name="O'Brien H.E."/>
            <person name="Thakur S."/>
            <person name="Gong Y."/>
            <person name="Wang P.W."/>
            <person name="Guttman D.S."/>
        </authorList>
    </citation>
    <scope>NUCLEOTIDE SEQUENCE [LARGE SCALE GENOMIC DNA]</scope>
    <source>
        <strain evidence="1 2">107</strain>
    </source>
</reference>
<organism evidence="1 2">
    <name type="scientific">Pseudomonas amygdali pv. lachrymans</name>
    <name type="common">Pseudomonas syringae pv. lachrymans</name>
    <dbReference type="NCBI Taxonomy" id="53707"/>
    <lineage>
        <taxon>Bacteria</taxon>
        <taxon>Pseudomonadati</taxon>
        <taxon>Pseudomonadota</taxon>
        <taxon>Gammaproteobacteria</taxon>
        <taxon>Pseudomonadales</taxon>
        <taxon>Pseudomonadaceae</taxon>
        <taxon>Pseudomonas</taxon>
        <taxon>Pseudomonas amygdali</taxon>
    </lineage>
</organism>
<proteinExistence type="predicted"/>
<keyword evidence="2" id="KW-1185">Reference proteome</keyword>
<evidence type="ECO:0000313" key="1">
    <source>
        <dbReference type="EMBL" id="KPC19687.1"/>
    </source>
</evidence>
<dbReference type="EMBL" id="LGLK01000038">
    <property type="protein sequence ID" value="KPC19687.1"/>
    <property type="molecule type" value="Genomic_DNA"/>
</dbReference>
<name>A0ABR5KXY0_PSEAV</name>
<reference evidence="1 2" key="2">
    <citation type="submission" date="2015-10" db="EMBL/GenBank/DDBJ databases">
        <title>Comparative genomics and high-throughput reverse genetic screens identify a new phytobacterial MAMP and an Arabidopsis receptor required for immune elicitation.</title>
        <authorList>
            <person name="Mott G.A."/>
            <person name="Thakur S."/>
            <person name="Wang P.W."/>
            <person name="Desveaux D."/>
            <person name="Guttman D.S."/>
        </authorList>
    </citation>
    <scope>NUCLEOTIDE SEQUENCE [LARGE SCALE GENOMIC DNA]</scope>
    <source>
        <strain evidence="1 2">107</strain>
    </source>
</reference>